<dbReference type="GO" id="GO:0030246">
    <property type="term" value="F:carbohydrate binding"/>
    <property type="evidence" value="ECO:0007669"/>
    <property type="project" value="InterPro"/>
</dbReference>
<dbReference type="OrthoDB" id="4739604at2"/>
<dbReference type="KEGG" id="gry:D7I44_04565"/>
<evidence type="ECO:0008006" key="3">
    <source>
        <dbReference type="Google" id="ProtNLM"/>
    </source>
</evidence>
<evidence type="ECO:0000313" key="2">
    <source>
        <dbReference type="Proteomes" id="UP000275069"/>
    </source>
</evidence>
<dbReference type="GO" id="GO:0033499">
    <property type="term" value="P:galactose catabolic process via UDP-galactose, Leloir pathway"/>
    <property type="evidence" value="ECO:0007669"/>
    <property type="project" value="TreeGrafter"/>
</dbReference>
<organism evidence="1 2">
    <name type="scientific">Gryllotalpicola protaetiae</name>
    <dbReference type="NCBI Taxonomy" id="2419771"/>
    <lineage>
        <taxon>Bacteria</taxon>
        <taxon>Bacillati</taxon>
        <taxon>Actinomycetota</taxon>
        <taxon>Actinomycetes</taxon>
        <taxon>Micrococcales</taxon>
        <taxon>Microbacteriaceae</taxon>
        <taxon>Gryllotalpicola</taxon>
    </lineage>
</organism>
<reference evidence="1 2" key="1">
    <citation type="submission" date="2018-09" db="EMBL/GenBank/DDBJ databases">
        <title>Genome sequencing of strain 2DFW10M-5.</title>
        <authorList>
            <person name="Heo J."/>
            <person name="Kim S.-J."/>
            <person name="Kwon S.-W."/>
        </authorList>
    </citation>
    <scope>NUCLEOTIDE SEQUENCE [LARGE SCALE GENOMIC DNA]</scope>
    <source>
        <strain evidence="1 2">2DFW10M-5</strain>
    </source>
</reference>
<accession>A0A387BFR5</accession>
<dbReference type="PANTHER" id="PTHR10091:SF0">
    <property type="entry name" value="GALACTOSE MUTAROTASE"/>
    <property type="match status" value="1"/>
</dbReference>
<dbReference type="RefSeq" id="WP_120788399.1">
    <property type="nucleotide sequence ID" value="NZ_CP032624.1"/>
</dbReference>
<evidence type="ECO:0000313" key="1">
    <source>
        <dbReference type="EMBL" id="AYG02865.1"/>
    </source>
</evidence>
<dbReference type="SUPFAM" id="SSF74650">
    <property type="entry name" value="Galactose mutarotase-like"/>
    <property type="match status" value="1"/>
</dbReference>
<dbReference type="InterPro" id="IPR008183">
    <property type="entry name" value="Aldose_1/G6P_1-epimerase"/>
</dbReference>
<dbReference type="CDD" id="cd09022">
    <property type="entry name" value="Aldose_epim_Ec_YihR"/>
    <property type="match status" value="1"/>
</dbReference>
<dbReference type="EMBL" id="CP032624">
    <property type="protein sequence ID" value="AYG02865.1"/>
    <property type="molecule type" value="Genomic_DNA"/>
</dbReference>
<gene>
    <name evidence="1" type="ORF">D7I44_04565</name>
</gene>
<dbReference type="Pfam" id="PF01263">
    <property type="entry name" value="Aldose_epim"/>
    <property type="match status" value="1"/>
</dbReference>
<name>A0A387BFR5_9MICO</name>
<keyword evidence="2" id="KW-1185">Reference proteome</keyword>
<dbReference type="GO" id="GO:0006006">
    <property type="term" value="P:glucose metabolic process"/>
    <property type="evidence" value="ECO:0007669"/>
    <property type="project" value="TreeGrafter"/>
</dbReference>
<dbReference type="InterPro" id="IPR011013">
    <property type="entry name" value="Gal_mutarotase_sf_dom"/>
</dbReference>
<dbReference type="InterPro" id="IPR014718">
    <property type="entry name" value="GH-type_carb-bd"/>
</dbReference>
<proteinExistence type="predicted"/>
<protein>
    <recommendedName>
        <fullName evidence="3">Galactose mutarotase</fullName>
    </recommendedName>
</protein>
<dbReference type="GO" id="GO:0004034">
    <property type="term" value="F:aldose 1-epimerase activity"/>
    <property type="evidence" value="ECO:0007669"/>
    <property type="project" value="TreeGrafter"/>
</dbReference>
<sequence>MRAPTGEQYEIIRTTPDGTVRAVITELAAGIRELQIDGVDLVEPFPVTSSPQSASGIVLAPWPNRIRDGKWTWRAVDGAEQTLQLALTEPALGNASHGLLRFTAYELADKSSDFVELAATIYPQNGYPFLVDTRVRYELSDDGLTVTHTFANGGETEAPVAVGAHPYFRIGELETADLQLTVNATARFEVDDKLIPVGQQPVDGTEFDLRTPRRVGDLDLNDGYADAGPGDLATLAAADGSTVTLWGDDAFTFVQVYTHRSFATLPTGSVALALEPMTAPTDAFNSGLGIKRLAPHETWSVTWGIRYTAPTASTLPAAPAP</sequence>
<dbReference type="InterPro" id="IPR037480">
    <property type="entry name" value="YihR-like"/>
</dbReference>
<dbReference type="Proteomes" id="UP000275069">
    <property type="component" value="Chromosome"/>
</dbReference>
<dbReference type="Gene3D" id="2.70.98.10">
    <property type="match status" value="1"/>
</dbReference>
<dbReference type="PANTHER" id="PTHR10091">
    <property type="entry name" value="ALDOSE-1-EPIMERASE"/>
    <property type="match status" value="1"/>
</dbReference>
<dbReference type="AlphaFoldDB" id="A0A387BFR5"/>